<keyword evidence="6 7" id="KW-0472">Membrane</keyword>
<proteinExistence type="inferred from homology"/>
<gene>
    <name evidence="9" type="ORF">JK386_09595</name>
</gene>
<keyword evidence="2 7" id="KW-0813">Transport</keyword>
<protein>
    <submittedName>
        <fullName evidence="9">ABC transporter permease</fullName>
    </submittedName>
</protein>
<keyword evidence="4 7" id="KW-0812">Transmembrane</keyword>
<dbReference type="CDD" id="cd06261">
    <property type="entry name" value="TM_PBP2"/>
    <property type="match status" value="1"/>
</dbReference>
<comment type="similarity">
    <text evidence="7">Belongs to the binding-protein-dependent transport system permease family.</text>
</comment>
<reference evidence="9" key="1">
    <citation type="submission" date="2021-01" db="EMBL/GenBank/DDBJ databases">
        <title>Novel species in genus Nocardioides.</title>
        <authorList>
            <person name="Zhang G."/>
        </authorList>
    </citation>
    <scope>NUCLEOTIDE SEQUENCE</scope>
    <source>
        <strain evidence="9">Zg-536</strain>
    </source>
</reference>
<feature type="transmembrane region" description="Helical" evidence="7">
    <location>
        <begin position="103"/>
        <end position="126"/>
    </location>
</feature>
<comment type="subcellular location">
    <subcellularLocation>
        <location evidence="1 7">Cell membrane</location>
        <topology evidence="1 7">Multi-pass membrane protein</topology>
    </subcellularLocation>
</comment>
<keyword evidence="10" id="KW-1185">Reference proteome</keyword>
<evidence type="ECO:0000256" key="7">
    <source>
        <dbReference type="RuleBase" id="RU363032"/>
    </source>
</evidence>
<feature type="domain" description="ABC transmembrane type-1" evidence="8">
    <location>
        <begin position="99"/>
        <end position="296"/>
    </location>
</feature>
<evidence type="ECO:0000313" key="10">
    <source>
        <dbReference type="Proteomes" id="UP000663791"/>
    </source>
</evidence>
<dbReference type="EMBL" id="JAERTX010000007">
    <property type="protein sequence ID" value="MBM9460157.1"/>
    <property type="molecule type" value="Genomic_DNA"/>
</dbReference>
<dbReference type="PANTHER" id="PTHR43163">
    <property type="entry name" value="DIPEPTIDE TRANSPORT SYSTEM PERMEASE PROTEIN DPPB-RELATED"/>
    <property type="match status" value="1"/>
</dbReference>
<dbReference type="Pfam" id="PF00528">
    <property type="entry name" value="BPD_transp_1"/>
    <property type="match status" value="1"/>
</dbReference>
<dbReference type="GO" id="GO:0005886">
    <property type="term" value="C:plasma membrane"/>
    <property type="evidence" value="ECO:0007669"/>
    <property type="project" value="UniProtKB-SubCell"/>
</dbReference>
<dbReference type="Gene3D" id="1.10.3720.10">
    <property type="entry name" value="MetI-like"/>
    <property type="match status" value="1"/>
</dbReference>
<evidence type="ECO:0000256" key="4">
    <source>
        <dbReference type="ARBA" id="ARBA00022692"/>
    </source>
</evidence>
<comment type="caution">
    <text evidence="9">The sequence shown here is derived from an EMBL/GenBank/DDBJ whole genome shotgun (WGS) entry which is preliminary data.</text>
</comment>
<feature type="transmembrane region" description="Helical" evidence="7">
    <location>
        <begin position="278"/>
        <end position="303"/>
    </location>
</feature>
<evidence type="ECO:0000256" key="3">
    <source>
        <dbReference type="ARBA" id="ARBA00022475"/>
    </source>
</evidence>
<dbReference type="RefSeq" id="WP_205291469.1">
    <property type="nucleotide sequence ID" value="NZ_CP074406.1"/>
</dbReference>
<feature type="transmembrane region" description="Helical" evidence="7">
    <location>
        <begin position="9"/>
        <end position="27"/>
    </location>
</feature>
<dbReference type="Proteomes" id="UP000663791">
    <property type="component" value="Unassembled WGS sequence"/>
</dbReference>
<dbReference type="InterPro" id="IPR035906">
    <property type="entry name" value="MetI-like_sf"/>
</dbReference>
<dbReference type="PROSITE" id="PS50928">
    <property type="entry name" value="ABC_TM1"/>
    <property type="match status" value="1"/>
</dbReference>
<evidence type="ECO:0000259" key="8">
    <source>
        <dbReference type="PROSITE" id="PS50928"/>
    </source>
</evidence>
<feature type="transmembrane region" description="Helical" evidence="7">
    <location>
        <begin position="179"/>
        <end position="205"/>
    </location>
</feature>
<feature type="transmembrane region" description="Helical" evidence="7">
    <location>
        <begin position="138"/>
        <end position="159"/>
    </location>
</feature>
<sequence length="313" mass="32726">MARAVVRHVASGLVVLVVVTFATFALVRTTPGNTATSIALRQAGAAASTEQIERIRTELKLDDSLVEQYGVWLTRAVTGDLGRSERSGRPVAEEVGLRLPRTLFLAGGAGLLAVLLGLAAGTTAAVVRRGPAPGVLRVGALAAASVPPFWLAFVLIAVLSERLGLLPTSGQAGAGSWLMPWIVLAIPAAATISRVVAVAVTATLAQPYVTAARARGASTRSILFRDALPNAVRSTLDVTALQLGIVFTGTVVVETVFAWPGLGAWFVDAVKFRDNWAILAGVLVFAVGFIALTRLADLVQVLIDPRLRRSAAR</sequence>
<evidence type="ECO:0000313" key="9">
    <source>
        <dbReference type="EMBL" id="MBM9460157.1"/>
    </source>
</evidence>
<evidence type="ECO:0000256" key="2">
    <source>
        <dbReference type="ARBA" id="ARBA00022448"/>
    </source>
</evidence>
<dbReference type="GO" id="GO:0055085">
    <property type="term" value="P:transmembrane transport"/>
    <property type="evidence" value="ECO:0007669"/>
    <property type="project" value="InterPro"/>
</dbReference>
<dbReference type="AlphaFoldDB" id="A0A938Y0Z3"/>
<evidence type="ECO:0000256" key="6">
    <source>
        <dbReference type="ARBA" id="ARBA00023136"/>
    </source>
</evidence>
<evidence type="ECO:0000256" key="5">
    <source>
        <dbReference type="ARBA" id="ARBA00022989"/>
    </source>
</evidence>
<accession>A0A938Y0Z3</accession>
<dbReference type="PANTHER" id="PTHR43163:SF6">
    <property type="entry name" value="DIPEPTIDE TRANSPORT SYSTEM PERMEASE PROTEIN DPPB-RELATED"/>
    <property type="match status" value="1"/>
</dbReference>
<evidence type="ECO:0000256" key="1">
    <source>
        <dbReference type="ARBA" id="ARBA00004651"/>
    </source>
</evidence>
<keyword evidence="3" id="KW-1003">Cell membrane</keyword>
<dbReference type="InterPro" id="IPR000515">
    <property type="entry name" value="MetI-like"/>
</dbReference>
<keyword evidence="5 7" id="KW-1133">Transmembrane helix</keyword>
<organism evidence="9 10">
    <name type="scientific">Nocardioides faecalis</name>
    <dbReference type="NCBI Taxonomy" id="2803858"/>
    <lineage>
        <taxon>Bacteria</taxon>
        <taxon>Bacillati</taxon>
        <taxon>Actinomycetota</taxon>
        <taxon>Actinomycetes</taxon>
        <taxon>Propionibacteriales</taxon>
        <taxon>Nocardioidaceae</taxon>
        <taxon>Nocardioides</taxon>
    </lineage>
</organism>
<dbReference type="SUPFAM" id="SSF161098">
    <property type="entry name" value="MetI-like"/>
    <property type="match status" value="1"/>
</dbReference>
<dbReference type="InterPro" id="IPR045621">
    <property type="entry name" value="BPD_transp_1_N"/>
</dbReference>
<feature type="transmembrane region" description="Helical" evidence="7">
    <location>
        <begin position="243"/>
        <end position="266"/>
    </location>
</feature>
<name>A0A938Y0Z3_9ACTN</name>
<dbReference type="Pfam" id="PF19300">
    <property type="entry name" value="BPD_transp_1_N"/>
    <property type="match status" value="1"/>
</dbReference>